<reference evidence="1" key="1">
    <citation type="submission" date="2023-07" db="EMBL/GenBank/DDBJ databases">
        <title>draft genome sequence of fig (Ficus carica).</title>
        <authorList>
            <person name="Takahashi T."/>
            <person name="Nishimura K."/>
        </authorList>
    </citation>
    <scope>NUCLEOTIDE SEQUENCE</scope>
</reference>
<proteinExistence type="predicted"/>
<dbReference type="InterPro" id="IPR036770">
    <property type="entry name" value="Ankyrin_rpt-contain_sf"/>
</dbReference>
<dbReference type="AlphaFoldDB" id="A0AA88E2Z7"/>
<dbReference type="EMBL" id="BTGU01000236">
    <property type="protein sequence ID" value="GMN65455.1"/>
    <property type="molecule type" value="Genomic_DNA"/>
</dbReference>
<protein>
    <submittedName>
        <fullName evidence="1">Uncharacterized protein</fullName>
    </submittedName>
</protein>
<comment type="caution">
    <text evidence="1">The sequence shown here is derived from an EMBL/GenBank/DDBJ whole genome shotgun (WGS) entry which is preliminary data.</text>
</comment>
<dbReference type="Gene3D" id="1.25.40.20">
    <property type="entry name" value="Ankyrin repeat-containing domain"/>
    <property type="match status" value="1"/>
</dbReference>
<dbReference type="Pfam" id="PF12796">
    <property type="entry name" value="Ank_2"/>
    <property type="match status" value="1"/>
</dbReference>
<sequence>MDEDEVALQDCNGNTASSLAVASGSSEVAMILMQKNAQLPLFRGGQGQTPLYIAALFGHAEIACFLYPITKATLDQQEWIWIFFTCIQSDLYGEHYSSCRDSNSYTYYYRGIVL</sequence>
<keyword evidence="2" id="KW-1185">Reference proteome</keyword>
<organism evidence="1 2">
    <name type="scientific">Ficus carica</name>
    <name type="common">Common fig</name>
    <dbReference type="NCBI Taxonomy" id="3494"/>
    <lineage>
        <taxon>Eukaryota</taxon>
        <taxon>Viridiplantae</taxon>
        <taxon>Streptophyta</taxon>
        <taxon>Embryophyta</taxon>
        <taxon>Tracheophyta</taxon>
        <taxon>Spermatophyta</taxon>
        <taxon>Magnoliopsida</taxon>
        <taxon>eudicotyledons</taxon>
        <taxon>Gunneridae</taxon>
        <taxon>Pentapetalae</taxon>
        <taxon>rosids</taxon>
        <taxon>fabids</taxon>
        <taxon>Rosales</taxon>
        <taxon>Moraceae</taxon>
        <taxon>Ficeae</taxon>
        <taxon>Ficus</taxon>
    </lineage>
</organism>
<dbReference type="PANTHER" id="PTHR24121:SF21">
    <property type="entry name" value="ANKYRIN REPEAT FAMILY PROTEIN"/>
    <property type="match status" value="1"/>
</dbReference>
<dbReference type="SUPFAM" id="SSF48403">
    <property type="entry name" value="Ankyrin repeat"/>
    <property type="match status" value="1"/>
</dbReference>
<accession>A0AA88E2Z7</accession>
<evidence type="ECO:0000313" key="2">
    <source>
        <dbReference type="Proteomes" id="UP001187192"/>
    </source>
</evidence>
<dbReference type="PANTHER" id="PTHR24121">
    <property type="entry name" value="NO MECHANORECEPTOR POTENTIAL C, ISOFORM D-RELATED"/>
    <property type="match status" value="1"/>
</dbReference>
<dbReference type="Proteomes" id="UP001187192">
    <property type="component" value="Unassembled WGS sequence"/>
</dbReference>
<dbReference type="InterPro" id="IPR002110">
    <property type="entry name" value="Ankyrin_rpt"/>
</dbReference>
<name>A0AA88E2Z7_FICCA</name>
<gene>
    <name evidence="1" type="ORF">TIFTF001_034524</name>
</gene>
<evidence type="ECO:0000313" key="1">
    <source>
        <dbReference type="EMBL" id="GMN65455.1"/>
    </source>
</evidence>